<proteinExistence type="predicted"/>
<organism evidence="1">
    <name type="scientific">Vecturithrix granuli</name>
    <dbReference type="NCBI Taxonomy" id="1499967"/>
    <lineage>
        <taxon>Bacteria</taxon>
        <taxon>Candidatus Moduliflexota</taxon>
        <taxon>Candidatus Vecturitrichia</taxon>
        <taxon>Candidatus Vecturitrichales</taxon>
        <taxon>Candidatus Vecturitrichaceae</taxon>
        <taxon>Candidatus Vecturithrix</taxon>
    </lineage>
</organism>
<dbReference type="HOGENOM" id="CLU_2434860_0_0_0"/>
<evidence type="ECO:0000313" key="2">
    <source>
        <dbReference type="Proteomes" id="UP000030661"/>
    </source>
</evidence>
<accession>A0A081C1Z3</accession>
<sequence>MVQMRLTRHQADILTRPAGHVFKLWSFMNWRRCSILSDATYARVLGHLMHDNLNQKMLRKHLKYDNEGEDMNESDGIYWKRPEEAYVSCC</sequence>
<evidence type="ECO:0000313" key="1">
    <source>
        <dbReference type="EMBL" id="GAK58598.1"/>
    </source>
</evidence>
<keyword evidence="2" id="KW-1185">Reference proteome</keyword>
<dbReference type="AlphaFoldDB" id="A0A081C1Z3"/>
<dbReference type="Proteomes" id="UP000030661">
    <property type="component" value="Unassembled WGS sequence"/>
</dbReference>
<name>A0A081C1Z3_VECG1</name>
<dbReference type="STRING" id="1499967.U27_05572"/>
<dbReference type="EMBL" id="DF820468">
    <property type="protein sequence ID" value="GAK58598.1"/>
    <property type="molecule type" value="Genomic_DNA"/>
</dbReference>
<gene>
    <name evidence="1" type="ORF">U27_05572</name>
</gene>
<reference evidence="1" key="1">
    <citation type="journal article" date="2015" name="PeerJ">
        <title>First genomic representation of candidate bacterial phylum KSB3 points to enhanced environmental sensing as a trigger of wastewater bulking.</title>
        <authorList>
            <person name="Sekiguchi Y."/>
            <person name="Ohashi A."/>
            <person name="Parks D.H."/>
            <person name="Yamauchi T."/>
            <person name="Tyson G.W."/>
            <person name="Hugenholtz P."/>
        </authorList>
    </citation>
    <scope>NUCLEOTIDE SEQUENCE [LARGE SCALE GENOMIC DNA]</scope>
</reference>
<protein>
    <submittedName>
        <fullName evidence="1">Uncharacterized protein</fullName>
    </submittedName>
</protein>